<feature type="region of interest" description="Disordered" evidence="1">
    <location>
        <begin position="1"/>
        <end position="44"/>
    </location>
</feature>
<sequence length="204" mass="23610">MSTVSETEPSAMSETVDTKEQQGEDEASASEVKEDDNDEVTTASELPESVLMKKVFPFFVLRERLSLSRTCKDWRSSLSPRDVEISRLVNQKGLMHLIDSKWSVWFKHDDCCGWDSVSVKLDYRGTCSSLKTKFPSRFTGICFGRWRLPRQWFRNDVDDQHTQLERVMRKYGLKKAQEGEGKLEFLKVIVGKNVLMEEIERLTS</sequence>
<organism evidence="2">
    <name type="scientific">Chromera velia CCMP2878</name>
    <dbReference type="NCBI Taxonomy" id="1169474"/>
    <lineage>
        <taxon>Eukaryota</taxon>
        <taxon>Sar</taxon>
        <taxon>Alveolata</taxon>
        <taxon>Colpodellida</taxon>
        <taxon>Chromeraceae</taxon>
        <taxon>Chromera</taxon>
    </lineage>
</organism>
<name>A0A0G4HHI4_9ALVE</name>
<gene>
    <name evidence="2" type="ORF">Cvel_6890</name>
</gene>
<accession>A0A0G4HHI4</accession>
<dbReference type="AlphaFoldDB" id="A0A0G4HHI4"/>
<evidence type="ECO:0008006" key="3">
    <source>
        <dbReference type="Google" id="ProtNLM"/>
    </source>
</evidence>
<evidence type="ECO:0000313" key="2">
    <source>
        <dbReference type="EMBL" id="CEM43611.1"/>
    </source>
</evidence>
<reference evidence="2" key="1">
    <citation type="submission" date="2014-11" db="EMBL/GenBank/DDBJ databases">
        <authorList>
            <person name="Otto D Thomas"/>
            <person name="Naeem Raeece"/>
        </authorList>
    </citation>
    <scope>NUCLEOTIDE SEQUENCE</scope>
</reference>
<proteinExistence type="predicted"/>
<dbReference type="VEuPathDB" id="CryptoDB:Cvel_6890"/>
<feature type="compositionally biased region" description="Polar residues" evidence="1">
    <location>
        <begin position="1"/>
        <end position="15"/>
    </location>
</feature>
<dbReference type="EMBL" id="CDMZ01002724">
    <property type="protein sequence ID" value="CEM43611.1"/>
    <property type="molecule type" value="Genomic_DNA"/>
</dbReference>
<protein>
    <recommendedName>
        <fullName evidence="3">F-box domain-containing protein</fullName>
    </recommendedName>
</protein>
<evidence type="ECO:0000256" key="1">
    <source>
        <dbReference type="SAM" id="MobiDB-lite"/>
    </source>
</evidence>
<feature type="compositionally biased region" description="Acidic residues" evidence="1">
    <location>
        <begin position="23"/>
        <end position="39"/>
    </location>
</feature>